<proteinExistence type="predicted"/>
<dbReference type="EMBL" id="LAZR01039520">
    <property type="protein sequence ID" value="KKL16808.1"/>
    <property type="molecule type" value="Genomic_DNA"/>
</dbReference>
<comment type="caution">
    <text evidence="1">The sequence shown here is derived from an EMBL/GenBank/DDBJ whole genome shotgun (WGS) entry which is preliminary data.</text>
</comment>
<sequence>LKGETGTIIGESNLNMNHVWVVHRHKKGERNKQMGFEPSALMNMAELEIKYLKNGCGFKARCSVCGKLLRYAHGCNNPGLSYAKMGAKEDFEKHIKKCPALKGK</sequence>
<feature type="non-terminal residue" evidence="1">
    <location>
        <position position="1"/>
    </location>
</feature>
<reference evidence="1" key="1">
    <citation type="journal article" date="2015" name="Nature">
        <title>Complex archaea that bridge the gap between prokaryotes and eukaryotes.</title>
        <authorList>
            <person name="Spang A."/>
            <person name="Saw J.H."/>
            <person name="Jorgensen S.L."/>
            <person name="Zaremba-Niedzwiedzka K."/>
            <person name="Martijn J."/>
            <person name="Lind A.E."/>
            <person name="van Eijk R."/>
            <person name="Schleper C."/>
            <person name="Guy L."/>
            <person name="Ettema T.J."/>
        </authorList>
    </citation>
    <scope>NUCLEOTIDE SEQUENCE</scope>
</reference>
<protein>
    <submittedName>
        <fullName evidence="1">Uncharacterized protein</fullName>
    </submittedName>
</protein>
<accession>A0A0F9DY97</accession>
<name>A0A0F9DY97_9ZZZZ</name>
<evidence type="ECO:0000313" key="1">
    <source>
        <dbReference type="EMBL" id="KKL16808.1"/>
    </source>
</evidence>
<organism evidence="1">
    <name type="scientific">marine sediment metagenome</name>
    <dbReference type="NCBI Taxonomy" id="412755"/>
    <lineage>
        <taxon>unclassified sequences</taxon>
        <taxon>metagenomes</taxon>
        <taxon>ecological metagenomes</taxon>
    </lineage>
</organism>
<dbReference type="AlphaFoldDB" id="A0A0F9DY97"/>
<gene>
    <name evidence="1" type="ORF">LCGC14_2491890</name>
</gene>